<name>A0A7J6WPK5_THATH</name>
<evidence type="ECO:0000256" key="5">
    <source>
        <dbReference type="RuleBase" id="RU000383"/>
    </source>
</evidence>
<dbReference type="Proteomes" id="UP000554482">
    <property type="component" value="Unassembled WGS sequence"/>
</dbReference>
<evidence type="ECO:0000256" key="2">
    <source>
        <dbReference type="ARBA" id="ARBA00022618"/>
    </source>
</evidence>
<dbReference type="InterPro" id="IPR006671">
    <property type="entry name" value="Cyclin_N"/>
</dbReference>
<dbReference type="OrthoDB" id="306099at2759"/>
<dbReference type="InterPro" id="IPR013763">
    <property type="entry name" value="Cyclin-like_dom"/>
</dbReference>
<dbReference type="SUPFAM" id="SSF47954">
    <property type="entry name" value="Cyclin-like"/>
    <property type="match status" value="1"/>
</dbReference>
<proteinExistence type="inferred from homology"/>
<keyword evidence="8" id="KW-1185">Reference proteome</keyword>
<gene>
    <name evidence="7" type="ORF">FRX31_012028</name>
</gene>
<dbReference type="SMART" id="SM00385">
    <property type="entry name" value="CYCLIN"/>
    <property type="match status" value="1"/>
</dbReference>
<dbReference type="InterPro" id="IPR039361">
    <property type="entry name" value="Cyclin"/>
</dbReference>
<dbReference type="CDD" id="cd20543">
    <property type="entry name" value="CYCLIN_AtCycD-like_rpt1"/>
    <property type="match status" value="1"/>
</dbReference>
<evidence type="ECO:0000313" key="8">
    <source>
        <dbReference type="Proteomes" id="UP000554482"/>
    </source>
</evidence>
<keyword evidence="3 5" id="KW-0195">Cyclin</keyword>
<keyword evidence="2" id="KW-0132">Cell division</keyword>
<sequence>MDSDGSSSVSLPNLLCRESDEDACFINEETEQVDSFFRLNNLFVSENDDEYIQMLIRRENTTFIDRSSSSNNNNNDCLMMKSNDDWLKCARLDSIQWILKIRTFLGFCFQTAYLSITYLDQFLSKRSIDSEKTWAIQLLSVACLTLAAKMEEVTVPALSEFSIEDYKFESKVIQRMELLVLNTLEWRMASITPFAYLHYFITKISDESQHKNNMVSRTVDHVLAIVKEMNLIDQRPSTIAVAAVLAASSKEFTRKMVELKMCSLSACGSLQYDNVFTCYNLMLDLEMEKVKTPKFVISPDLSSIYSSSTDVIGDSFFTSTSRSKRRRLTYNENCQMPNEKGLL</sequence>
<dbReference type="AlphaFoldDB" id="A0A7J6WPK5"/>
<evidence type="ECO:0000256" key="3">
    <source>
        <dbReference type="ARBA" id="ARBA00023127"/>
    </source>
</evidence>
<dbReference type="InterPro" id="IPR036915">
    <property type="entry name" value="Cyclin-like_sf"/>
</dbReference>
<organism evidence="7 8">
    <name type="scientific">Thalictrum thalictroides</name>
    <name type="common">Rue-anemone</name>
    <name type="synonym">Anemone thalictroides</name>
    <dbReference type="NCBI Taxonomy" id="46969"/>
    <lineage>
        <taxon>Eukaryota</taxon>
        <taxon>Viridiplantae</taxon>
        <taxon>Streptophyta</taxon>
        <taxon>Embryophyta</taxon>
        <taxon>Tracheophyta</taxon>
        <taxon>Spermatophyta</taxon>
        <taxon>Magnoliopsida</taxon>
        <taxon>Ranunculales</taxon>
        <taxon>Ranunculaceae</taxon>
        <taxon>Thalictroideae</taxon>
        <taxon>Thalictrum</taxon>
    </lineage>
</organism>
<protein>
    <submittedName>
        <fullName evidence="7">Cyclin-d5-1</fullName>
    </submittedName>
</protein>
<evidence type="ECO:0000259" key="6">
    <source>
        <dbReference type="SMART" id="SM00385"/>
    </source>
</evidence>
<dbReference type="Pfam" id="PF00134">
    <property type="entry name" value="Cyclin_N"/>
    <property type="match status" value="1"/>
</dbReference>
<comment type="similarity">
    <text evidence="1">Belongs to the cyclin family. Cyclin D subfamily.</text>
</comment>
<evidence type="ECO:0000256" key="1">
    <source>
        <dbReference type="ARBA" id="ARBA00009065"/>
    </source>
</evidence>
<dbReference type="EMBL" id="JABWDY010013297">
    <property type="protein sequence ID" value="KAF5198385.1"/>
    <property type="molecule type" value="Genomic_DNA"/>
</dbReference>
<evidence type="ECO:0000256" key="4">
    <source>
        <dbReference type="ARBA" id="ARBA00023306"/>
    </source>
</evidence>
<feature type="domain" description="Cyclin-like" evidence="6">
    <location>
        <begin position="96"/>
        <end position="182"/>
    </location>
</feature>
<accession>A0A7J6WPK5</accession>
<reference evidence="7 8" key="1">
    <citation type="submission" date="2020-06" db="EMBL/GenBank/DDBJ databases">
        <title>Transcriptomic and genomic resources for Thalictrum thalictroides and T. hernandezii: Facilitating candidate gene discovery in an emerging model plant lineage.</title>
        <authorList>
            <person name="Arias T."/>
            <person name="Riano-Pachon D.M."/>
            <person name="Di Stilio V.S."/>
        </authorList>
    </citation>
    <scope>NUCLEOTIDE SEQUENCE [LARGE SCALE GENOMIC DNA]</scope>
    <source>
        <strain evidence="8">cv. WT478/WT964</strain>
        <tissue evidence="7">Leaves</tissue>
    </source>
</reference>
<dbReference type="FunFam" id="1.10.472.10:FF:000069">
    <property type="entry name" value="Cyclin-D5-1"/>
    <property type="match status" value="1"/>
</dbReference>
<keyword evidence="4" id="KW-0131">Cell cycle</keyword>
<dbReference type="PANTHER" id="PTHR10177">
    <property type="entry name" value="CYCLINS"/>
    <property type="match status" value="1"/>
</dbReference>
<dbReference type="GO" id="GO:0051301">
    <property type="term" value="P:cell division"/>
    <property type="evidence" value="ECO:0007669"/>
    <property type="project" value="UniProtKB-KW"/>
</dbReference>
<dbReference type="Gene3D" id="1.10.472.10">
    <property type="entry name" value="Cyclin-like"/>
    <property type="match status" value="2"/>
</dbReference>
<evidence type="ECO:0000313" key="7">
    <source>
        <dbReference type="EMBL" id="KAF5198385.1"/>
    </source>
</evidence>
<comment type="caution">
    <text evidence="7">The sequence shown here is derived from an EMBL/GenBank/DDBJ whole genome shotgun (WGS) entry which is preliminary data.</text>
</comment>